<sequence>MSDPADLSVEPFVEVIDCALAEESDAQRLYTLALLGRNEWTYNGARQPFTTLWKFERTLRNNPHIVNT</sequence>
<organism evidence="1 2">
    <name type="scientific">Penicillium fimorum</name>
    <dbReference type="NCBI Taxonomy" id="1882269"/>
    <lineage>
        <taxon>Eukaryota</taxon>
        <taxon>Fungi</taxon>
        <taxon>Dikarya</taxon>
        <taxon>Ascomycota</taxon>
        <taxon>Pezizomycotina</taxon>
        <taxon>Eurotiomycetes</taxon>
        <taxon>Eurotiomycetidae</taxon>
        <taxon>Eurotiales</taxon>
        <taxon>Aspergillaceae</taxon>
        <taxon>Penicillium</taxon>
    </lineage>
</organism>
<evidence type="ECO:0000313" key="2">
    <source>
        <dbReference type="Proteomes" id="UP001149954"/>
    </source>
</evidence>
<evidence type="ECO:0000313" key="1">
    <source>
        <dbReference type="EMBL" id="KAJ5514288.1"/>
    </source>
</evidence>
<dbReference type="EMBL" id="JAPWDS010000002">
    <property type="protein sequence ID" value="KAJ5514288.1"/>
    <property type="molecule type" value="Genomic_DNA"/>
</dbReference>
<gene>
    <name evidence="1" type="ORF">N7463_003840</name>
</gene>
<dbReference type="AlphaFoldDB" id="A0A9W9Y221"/>
<name>A0A9W9Y221_9EURO</name>
<protein>
    <submittedName>
        <fullName evidence="1">Uncharacterized protein</fullName>
    </submittedName>
</protein>
<dbReference type="OrthoDB" id="5402033at2759"/>
<keyword evidence="2" id="KW-1185">Reference proteome</keyword>
<accession>A0A9W9Y221</accession>
<proteinExistence type="predicted"/>
<dbReference type="Proteomes" id="UP001149954">
    <property type="component" value="Unassembled WGS sequence"/>
</dbReference>
<comment type="caution">
    <text evidence="1">The sequence shown here is derived from an EMBL/GenBank/DDBJ whole genome shotgun (WGS) entry which is preliminary data.</text>
</comment>
<reference evidence="1" key="1">
    <citation type="submission" date="2022-12" db="EMBL/GenBank/DDBJ databases">
        <authorList>
            <person name="Petersen C."/>
        </authorList>
    </citation>
    <scope>NUCLEOTIDE SEQUENCE</scope>
    <source>
        <strain evidence="1">IBT 29495</strain>
    </source>
</reference>
<reference evidence="1" key="2">
    <citation type="journal article" date="2023" name="IMA Fungus">
        <title>Comparative genomic study of the Penicillium genus elucidates a diverse pangenome and 15 lateral gene transfer events.</title>
        <authorList>
            <person name="Petersen C."/>
            <person name="Sorensen T."/>
            <person name="Nielsen M.R."/>
            <person name="Sondergaard T.E."/>
            <person name="Sorensen J.L."/>
            <person name="Fitzpatrick D.A."/>
            <person name="Frisvad J.C."/>
            <person name="Nielsen K.L."/>
        </authorList>
    </citation>
    <scope>NUCLEOTIDE SEQUENCE</scope>
    <source>
        <strain evidence="1">IBT 29495</strain>
    </source>
</reference>